<feature type="compositionally biased region" description="Low complexity" evidence="1">
    <location>
        <begin position="47"/>
        <end position="60"/>
    </location>
</feature>
<feature type="compositionally biased region" description="Low complexity" evidence="1">
    <location>
        <begin position="19"/>
        <end position="35"/>
    </location>
</feature>
<proteinExistence type="predicted"/>
<dbReference type="Pfam" id="PF01963">
    <property type="entry name" value="TraB_PrgY_gumN"/>
    <property type="match status" value="1"/>
</dbReference>
<dbReference type="Proteomes" id="UP000033096">
    <property type="component" value="Chromosome"/>
</dbReference>
<dbReference type="InterPro" id="IPR005230">
    <property type="entry name" value="TraB_bac"/>
</dbReference>
<feature type="transmembrane region" description="Helical" evidence="2">
    <location>
        <begin position="473"/>
        <end position="496"/>
    </location>
</feature>
<evidence type="ECO:0000256" key="1">
    <source>
        <dbReference type="SAM" id="MobiDB-lite"/>
    </source>
</evidence>
<dbReference type="EMBL" id="CP009520">
    <property type="protein sequence ID" value="AKB45775.1"/>
    <property type="molecule type" value="Genomic_DNA"/>
</dbReference>
<evidence type="ECO:0000256" key="2">
    <source>
        <dbReference type="SAM" id="Phobius"/>
    </source>
</evidence>
<dbReference type="AlphaFoldDB" id="A0A0E3Q9B4"/>
<keyword evidence="4" id="KW-1185">Reference proteome</keyword>
<dbReference type="NCBIfam" id="TIGR00261">
    <property type="entry name" value="traB"/>
    <property type="match status" value="1"/>
</dbReference>
<protein>
    <submittedName>
        <fullName evidence="3">Pheromone shutdown protein</fullName>
    </submittedName>
</protein>
<name>A0A0E3Q9B4_9EURY</name>
<keyword evidence="2" id="KW-0812">Transmembrane</keyword>
<dbReference type="InterPro" id="IPR046345">
    <property type="entry name" value="TraB_PrgY-like"/>
</dbReference>
<dbReference type="STRING" id="1434123.MSVAZ_3506"/>
<dbReference type="GeneID" id="24812059"/>
<keyword evidence="2" id="KW-0472">Membrane</keyword>
<dbReference type="PANTHER" id="PTHR21530:SF7">
    <property type="entry name" value="TRAB DOMAIN-CONTAINING PROTEIN"/>
    <property type="match status" value="1"/>
</dbReference>
<dbReference type="CDD" id="cd14726">
    <property type="entry name" value="TraB_PrgY-like"/>
    <property type="match status" value="1"/>
</dbReference>
<feature type="region of interest" description="Disordered" evidence="1">
    <location>
        <begin position="1"/>
        <end position="73"/>
    </location>
</feature>
<evidence type="ECO:0000313" key="3">
    <source>
        <dbReference type="EMBL" id="AKB45775.1"/>
    </source>
</evidence>
<keyword evidence="2" id="KW-1133">Transmembrane helix</keyword>
<dbReference type="InterPro" id="IPR002816">
    <property type="entry name" value="TraB/PrgY/GumN_fam"/>
</dbReference>
<gene>
    <name evidence="3" type="ORF">MSVAZ_3506</name>
</gene>
<feature type="compositionally biased region" description="Basic and acidic residues" evidence="1">
    <location>
        <begin position="1"/>
        <end position="15"/>
    </location>
</feature>
<feature type="transmembrane region" description="Helical" evidence="2">
    <location>
        <begin position="357"/>
        <end position="379"/>
    </location>
</feature>
<accession>A0A0E3Q9B4</accession>
<sequence>MSKPEITDSQDKDPDYNFYSTSQESISSSQESIYSMDKLVTESAENSTSVGKSKISGSSINMPQEEKTSVSASKIEPDKLETKLDISSEIIAEPIPDSASEVSIPSPSQFSDAHQAEYQPSKVVLIGTAHVSEKSVAEVKAAIRDLKPDIVAVELCRGRYDSLKGNVQEKQVPIKDILTEGKVYYYMIHWLLAYVQKKIGDDMGVRPGAEMLAAIEEAESTGAKVALIDRDIQVTLQRFWGKMKFLEKVKMIFSLLGGLIGIGKGTDIDIDKITETDVVTGLVNELREFAPTAAEVLIDERDAYLAGSILKVAAGGNKTVVVVIGAGHKPGVTEYLKNPKSVPPLNSLMQVPKKRIGLGKIVGFAFVAVIVGFFLLLLLSGVPLKLLLIAFGWWFIITGTLSAIGTLLAGGHPYSVLTAFSVAWLTTLHPLIAAGWFAGLVEAKQRNPTTADIKALAGVETFKEMFKNKFMRVLLVASFANIGSMTGTFVAAYVMMHVTGIDPRDVLLSGFNAIGL</sequence>
<evidence type="ECO:0000313" key="4">
    <source>
        <dbReference type="Proteomes" id="UP000033096"/>
    </source>
</evidence>
<feature type="transmembrane region" description="Helical" evidence="2">
    <location>
        <begin position="414"/>
        <end position="438"/>
    </location>
</feature>
<dbReference type="PATRIC" id="fig|1434123.4.peg.4294"/>
<dbReference type="RefSeq" id="WP_048123431.1">
    <property type="nucleotide sequence ID" value="NZ_CP009520.1"/>
</dbReference>
<dbReference type="PANTHER" id="PTHR21530">
    <property type="entry name" value="PHEROMONE SHUTDOWN PROTEIN"/>
    <property type="match status" value="1"/>
</dbReference>
<feature type="transmembrane region" description="Helical" evidence="2">
    <location>
        <begin position="386"/>
        <end position="408"/>
    </location>
</feature>
<organism evidence="3 4">
    <name type="scientific">Methanosarcina vacuolata Z-761</name>
    <dbReference type="NCBI Taxonomy" id="1434123"/>
    <lineage>
        <taxon>Archaea</taxon>
        <taxon>Methanobacteriati</taxon>
        <taxon>Methanobacteriota</taxon>
        <taxon>Stenosarchaea group</taxon>
        <taxon>Methanomicrobia</taxon>
        <taxon>Methanosarcinales</taxon>
        <taxon>Methanosarcinaceae</taxon>
        <taxon>Methanosarcina</taxon>
    </lineage>
</organism>
<reference evidence="3 4" key="1">
    <citation type="submission" date="2014-07" db="EMBL/GenBank/DDBJ databases">
        <title>Methanogenic archaea and the global carbon cycle.</title>
        <authorList>
            <person name="Henriksen J.R."/>
            <person name="Luke J."/>
            <person name="Reinhart S."/>
            <person name="Benedict M.N."/>
            <person name="Youngblut N.D."/>
            <person name="Metcalf M.E."/>
            <person name="Whitaker R.J."/>
            <person name="Metcalf W.W."/>
        </authorList>
    </citation>
    <scope>NUCLEOTIDE SEQUENCE [LARGE SCALE GENOMIC DNA]</scope>
    <source>
        <strain evidence="3 4">Z-761</strain>
    </source>
</reference>
<dbReference type="HOGENOM" id="CLU_032780_1_0_2"/>
<dbReference type="KEGG" id="mvc:MSVAZ_3506"/>